<keyword evidence="7 8" id="KW-0472">Membrane</keyword>
<dbReference type="OrthoDB" id="9793490at2"/>
<evidence type="ECO:0000313" key="10">
    <source>
        <dbReference type="EMBL" id="ANE45180.1"/>
    </source>
</evidence>
<evidence type="ECO:0000256" key="3">
    <source>
        <dbReference type="ARBA" id="ARBA00022448"/>
    </source>
</evidence>
<dbReference type="Gene3D" id="1.10.3720.10">
    <property type="entry name" value="MetI-like"/>
    <property type="match status" value="1"/>
</dbReference>
<feature type="transmembrane region" description="Helical" evidence="8">
    <location>
        <begin position="152"/>
        <end position="173"/>
    </location>
</feature>
<dbReference type="AlphaFoldDB" id="A0A172TDV1"/>
<reference evidence="10 11" key="1">
    <citation type="submission" date="2015-01" db="EMBL/GenBank/DDBJ databases">
        <title>Paenibacillus swuensis/DY6/whole genome sequencing.</title>
        <authorList>
            <person name="Kim M.K."/>
            <person name="Srinivasan S."/>
            <person name="Lee J.-J."/>
        </authorList>
    </citation>
    <scope>NUCLEOTIDE SEQUENCE [LARGE SCALE GENOMIC DNA]</scope>
    <source>
        <strain evidence="10 11">DY6</strain>
    </source>
</reference>
<keyword evidence="11" id="KW-1185">Reference proteome</keyword>
<keyword evidence="3 8" id="KW-0813">Transport</keyword>
<dbReference type="Proteomes" id="UP000076927">
    <property type="component" value="Chromosome"/>
</dbReference>
<organism evidence="10 11">
    <name type="scientific">Paenibacillus swuensis</name>
    <dbReference type="NCBI Taxonomy" id="1178515"/>
    <lineage>
        <taxon>Bacteria</taxon>
        <taxon>Bacillati</taxon>
        <taxon>Bacillota</taxon>
        <taxon>Bacilli</taxon>
        <taxon>Bacillales</taxon>
        <taxon>Paenibacillaceae</taxon>
        <taxon>Paenibacillus</taxon>
    </lineage>
</organism>
<dbReference type="RefSeq" id="WP_068603500.1">
    <property type="nucleotide sequence ID" value="NZ_CP011388.1"/>
</dbReference>
<keyword evidence="4" id="KW-1003">Cell membrane</keyword>
<dbReference type="FunFam" id="1.10.3720.10:FF:000002">
    <property type="entry name" value="D-methionine ABC transporter permease MetI"/>
    <property type="match status" value="1"/>
</dbReference>
<name>A0A172TDV1_9BACL</name>
<evidence type="ECO:0000256" key="2">
    <source>
        <dbReference type="ARBA" id="ARBA00007069"/>
    </source>
</evidence>
<evidence type="ECO:0000313" key="11">
    <source>
        <dbReference type="Proteomes" id="UP000076927"/>
    </source>
</evidence>
<dbReference type="SUPFAM" id="SSF161098">
    <property type="entry name" value="MetI-like"/>
    <property type="match status" value="1"/>
</dbReference>
<evidence type="ECO:0000256" key="5">
    <source>
        <dbReference type="ARBA" id="ARBA00022692"/>
    </source>
</evidence>
<dbReference type="Pfam" id="PF00528">
    <property type="entry name" value="BPD_transp_1"/>
    <property type="match status" value="1"/>
</dbReference>
<feature type="transmembrane region" description="Helical" evidence="8">
    <location>
        <begin position="68"/>
        <end position="89"/>
    </location>
</feature>
<dbReference type="KEGG" id="pswu:SY83_01230"/>
<keyword evidence="6 8" id="KW-1133">Transmembrane helix</keyword>
<protein>
    <recommendedName>
        <fullName evidence="9">ABC transmembrane type-1 domain-containing protein</fullName>
    </recommendedName>
</protein>
<dbReference type="NCBIfam" id="NF008049">
    <property type="entry name" value="PRK10782.1"/>
    <property type="match status" value="1"/>
</dbReference>
<evidence type="ECO:0000256" key="6">
    <source>
        <dbReference type="ARBA" id="ARBA00022989"/>
    </source>
</evidence>
<dbReference type="InterPro" id="IPR035906">
    <property type="entry name" value="MetI-like_sf"/>
</dbReference>
<dbReference type="EMBL" id="CP011388">
    <property type="protein sequence ID" value="ANE45180.1"/>
    <property type="molecule type" value="Genomic_DNA"/>
</dbReference>
<gene>
    <name evidence="10" type="ORF">SY83_01230</name>
</gene>
<feature type="transmembrane region" description="Helical" evidence="8">
    <location>
        <begin position="95"/>
        <end position="114"/>
    </location>
</feature>
<accession>A0A172TDV1</accession>
<dbReference type="PANTHER" id="PTHR30450:SF1">
    <property type="entry name" value="D-METHIONINE TRANSPORT SYSTEM PERMEASE PROTEIN METI-RELATED"/>
    <property type="match status" value="1"/>
</dbReference>
<evidence type="ECO:0000256" key="7">
    <source>
        <dbReference type="ARBA" id="ARBA00023136"/>
    </source>
</evidence>
<dbReference type="InterPro" id="IPR051322">
    <property type="entry name" value="AA_ABC_Transporter_Permease"/>
</dbReference>
<evidence type="ECO:0000256" key="4">
    <source>
        <dbReference type="ARBA" id="ARBA00022475"/>
    </source>
</evidence>
<evidence type="ECO:0000256" key="8">
    <source>
        <dbReference type="RuleBase" id="RU363032"/>
    </source>
</evidence>
<evidence type="ECO:0000256" key="1">
    <source>
        <dbReference type="ARBA" id="ARBA00004651"/>
    </source>
</evidence>
<dbReference type="PROSITE" id="PS50928">
    <property type="entry name" value="ABC_TM1"/>
    <property type="match status" value="1"/>
</dbReference>
<dbReference type="STRING" id="1178515.SY83_01230"/>
<dbReference type="GO" id="GO:0048473">
    <property type="term" value="P:D-methionine transmembrane transport"/>
    <property type="evidence" value="ECO:0007669"/>
    <property type="project" value="TreeGrafter"/>
</dbReference>
<dbReference type="CDD" id="cd06261">
    <property type="entry name" value="TM_PBP2"/>
    <property type="match status" value="1"/>
</dbReference>
<dbReference type="PATRIC" id="fig|1178515.4.peg.219"/>
<feature type="transmembrane region" description="Helical" evidence="8">
    <location>
        <begin position="23"/>
        <end position="47"/>
    </location>
</feature>
<keyword evidence="5 8" id="KW-0812">Transmembrane</keyword>
<evidence type="ECO:0000259" key="9">
    <source>
        <dbReference type="PROSITE" id="PS50928"/>
    </source>
</evidence>
<dbReference type="PANTHER" id="PTHR30450">
    <property type="entry name" value="ABC TRANSPORTER PERMEASE"/>
    <property type="match status" value="1"/>
</dbReference>
<feature type="transmembrane region" description="Helical" evidence="8">
    <location>
        <begin position="193"/>
        <end position="213"/>
    </location>
</feature>
<comment type="subcellular location">
    <subcellularLocation>
        <location evidence="1 8">Cell membrane</location>
        <topology evidence="1 8">Multi-pass membrane protein</topology>
    </subcellularLocation>
</comment>
<comment type="similarity">
    <text evidence="2">Belongs to the binding-protein-dependent transport system permease family. CysTW subfamily.</text>
</comment>
<dbReference type="GO" id="GO:0005886">
    <property type="term" value="C:plasma membrane"/>
    <property type="evidence" value="ECO:0007669"/>
    <property type="project" value="UniProtKB-SubCell"/>
</dbReference>
<proteinExistence type="inferred from homology"/>
<dbReference type="InterPro" id="IPR000515">
    <property type="entry name" value="MetI-like"/>
</dbReference>
<sequence>MNAFLTDLQTYFPEIVKAMQETLLMVSISVASAVAFGLPIGILLYLTSRGHLLSNNLLHNSVNYIVNTVRSFPFIILLVALIPLTRLIVGTTIGPLAASVSMSIAAIPFFARLVEQSLREVPKGIVEAAVAAGASPWHIVTKVMLSESRSGLVSGLTVTTISFISYSAMAGAVGGGGIGDLAVRYGYYRFETSVMIICIVILVVMVQLVQWLGNRIAKTLDKRG</sequence>
<feature type="domain" description="ABC transmembrane type-1" evidence="9">
    <location>
        <begin position="19"/>
        <end position="210"/>
    </location>
</feature>